<proteinExistence type="predicted"/>
<organism evidence="2 3">
    <name type="scientific">Pseudomonas syringae pv. ribicola</name>
    <dbReference type="NCBI Taxonomy" id="55398"/>
    <lineage>
        <taxon>Bacteria</taxon>
        <taxon>Pseudomonadati</taxon>
        <taxon>Pseudomonadota</taxon>
        <taxon>Gammaproteobacteria</taxon>
        <taxon>Pseudomonadales</taxon>
        <taxon>Pseudomonadaceae</taxon>
        <taxon>Pseudomonas</taxon>
    </lineage>
</organism>
<protein>
    <recommendedName>
        <fullName evidence="1">DUF5710 domain-containing protein</fullName>
    </recommendedName>
</protein>
<dbReference type="AlphaFoldDB" id="A0A0P9YIF4"/>
<feature type="domain" description="DUF5710" evidence="1">
    <location>
        <begin position="3"/>
        <end position="46"/>
    </location>
</feature>
<gene>
    <name evidence="2" type="ORF">ALO47_01708</name>
</gene>
<evidence type="ECO:0000259" key="1">
    <source>
        <dbReference type="Pfam" id="PF18974"/>
    </source>
</evidence>
<dbReference type="PATRIC" id="fig|55398.3.peg.2149"/>
<comment type="caution">
    <text evidence="2">The sequence shown here is derived from an EMBL/GenBank/DDBJ whole genome shotgun (WGS) entry which is preliminary data.</text>
</comment>
<name>A0A0P9YIF4_PSESI</name>
<evidence type="ECO:0000313" key="2">
    <source>
        <dbReference type="EMBL" id="KPY44150.1"/>
    </source>
</evidence>
<accession>A0A0P9YIF4</accession>
<reference evidence="2 3" key="1">
    <citation type="submission" date="2015-09" db="EMBL/GenBank/DDBJ databases">
        <title>Genome announcement of multiple Pseudomonas syringae strains.</title>
        <authorList>
            <person name="Thakur S."/>
            <person name="Wang P.W."/>
            <person name="Gong Y."/>
            <person name="Weir B.S."/>
            <person name="Guttman D.S."/>
        </authorList>
    </citation>
    <scope>NUCLEOTIDE SEQUENCE [LARGE SCALE GENOMIC DNA]</scope>
    <source>
        <strain evidence="2 3">ICMP3882</strain>
    </source>
</reference>
<sequence>MTRIDLTVPFSQKDEAKSLGARWDPNLKTWYVPEGVEPGPFARWLPVPENLDLEHEPEFRVRAPYYYVIESVSDCWKCSSRTRVFTFMLPENHEEFDYVVDEDEDFSLASNLGEWKRHGYRGTVSNVQGLSPQVTKEIRRFTDHFKYAYSKTADSRYLMNHCEHCGAKLGDFFMHGEPGGAFFPTSPAQAQQMTLARIDERFDADCGVGFATEDFFDWMQMREQFGGQI</sequence>
<dbReference type="Proteomes" id="UP000050554">
    <property type="component" value="Unassembled WGS sequence"/>
</dbReference>
<dbReference type="InterPro" id="IPR043764">
    <property type="entry name" value="DUF5710"/>
</dbReference>
<dbReference type="RefSeq" id="WP_004884333.1">
    <property type="nucleotide sequence ID" value="NZ_LJRF01000172.1"/>
</dbReference>
<evidence type="ECO:0000313" key="3">
    <source>
        <dbReference type="Proteomes" id="UP000050554"/>
    </source>
</evidence>
<dbReference type="EMBL" id="LJRF01000172">
    <property type="protein sequence ID" value="KPY44150.1"/>
    <property type="molecule type" value="Genomic_DNA"/>
</dbReference>
<dbReference type="Pfam" id="PF18974">
    <property type="entry name" value="DUF5710"/>
    <property type="match status" value="1"/>
</dbReference>